<evidence type="ECO:0000313" key="2">
    <source>
        <dbReference type="Proteomes" id="UP000001542"/>
    </source>
</evidence>
<dbReference type="VEuPathDB" id="TrichDB:TVAGG3_0252860"/>
<sequence>MDSQEVKDITNGEEHNINSFWSPQLIYPDNIVPDIAMRRLITKMISSREQFCSKNEEERQAMLMGPTMFALSKMQAPAFCRISIIPIDTEYPEFLVSPSFRRSKYYIFPFSIFDWTKLALASGKVDVICAKIDMHDATLFCKWLPIIFYDVIDELYDIYQKNKLNRQILSSIGFDKVQEIELAHRMINRENPWGKDISEIIIHCVDYPGNSVKIGYKALTDFASGSDEQCTMDVEVDALGSSEKWVDNSTISEPFVDYYDLNNCESNIDENEEN</sequence>
<dbReference type="VEuPathDB" id="TrichDB:TVAGG3_0252900"/>
<organism evidence="1 2">
    <name type="scientific">Trichomonas vaginalis (strain ATCC PRA-98 / G3)</name>
    <dbReference type="NCBI Taxonomy" id="412133"/>
    <lineage>
        <taxon>Eukaryota</taxon>
        <taxon>Metamonada</taxon>
        <taxon>Parabasalia</taxon>
        <taxon>Trichomonadida</taxon>
        <taxon>Trichomonadidae</taxon>
        <taxon>Trichomonas</taxon>
    </lineage>
</organism>
<reference evidence="1" key="1">
    <citation type="submission" date="2006-10" db="EMBL/GenBank/DDBJ databases">
        <authorList>
            <person name="Amadeo P."/>
            <person name="Zhao Q."/>
            <person name="Wortman J."/>
            <person name="Fraser-Liggett C."/>
            <person name="Carlton J."/>
        </authorList>
    </citation>
    <scope>NUCLEOTIDE SEQUENCE</scope>
    <source>
        <strain evidence="1">G3</strain>
    </source>
</reference>
<name>A2F2E1_TRIV3</name>
<gene>
    <name evidence="1" type="ORF">TVAG_168380</name>
</gene>
<evidence type="ECO:0000313" key="1">
    <source>
        <dbReference type="EMBL" id="EAY00907.1"/>
    </source>
</evidence>
<dbReference type="KEGG" id="tva:4758730"/>
<dbReference type="RefSeq" id="XP_001313836.1">
    <property type="nucleotide sequence ID" value="XM_001313835.1"/>
</dbReference>
<proteinExistence type="predicted"/>
<dbReference type="EMBL" id="DS113585">
    <property type="protein sequence ID" value="EAY00907.1"/>
    <property type="molecule type" value="Genomic_DNA"/>
</dbReference>
<reference evidence="1" key="2">
    <citation type="journal article" date="2007" name="Science">
        <title>Draft genome sequence of the sexually transmitted pathogen Trichomonas vaginalis.</title>
        <authorList>
            <person name="Carlton J.M."/>
            <person name="Hirt R.P."/>
            <person name="Silva J.C."/>
            <person name="Delcher A.L."/>
            <person name="Schatz M."/>
            <person name="Zhao Q."/>
            <person name="Wortman J.R."/>
            <person name="Bidwell S.L."/>
            <person name="Alsmark U.C.M."/>
            <person name="Besteiro S."/>
            <person name="Sicheritz-Ponten T."/>
            <person name="Noel C.J."/>
            <person name="Dacks J.B."/>
            <person name="Foster P.G."/>
            <person name="Simillion C."/>
            <person name="Van de Peer Y."/>
            <person name="Miranda-Saavedra D."/>
            <person name="Barton G.J."/>
            <person name="Westrop G.D."/>
            <person name="Mueller S."/>
            <person name="Dessi D."/>
            <person name="Fiori P.L."/>
            <person name="Ren Q."/>
            <person name="Paulsen I."/>
            <person name="Zhang H."/>
            <person name="Bastida-Corcuera F.D."/>
            <person name="Simoes-Barbosa A."/>
            <person name="Brown M.T."/>
            <person name="Hayes R.D."/>
            <person name="Mukherjee M."/>
            <person name="Okumura C.Y."/>
            <person name="Schneider R."/>
            <person name="Smith A.J."/>
            <person name="Vanacova S."/>
            <person name="Villalvazo M."/>
            <person name="Haas B.J."/>
            <person name="Pertea M."/>
            <person name="Feldblyum T.V."/>
            <person name="Utterback T.R."/>
            <person name="Shu C.L."/>
            <person name="Osoegawa K."/>
            <person name="de Jong P.J."/>
            <person name="Hrdy I."/>
            <person name="Horvathova L."/>
            <person name="Zubacova Z."/>
            <person name="Dolezal P."/>
            <person name="Malik S.B."/>
            <person name="Logsdon J.M. Jr."/>
            <person name="Henze K."/>
            <person name="Gupta A."/>
            <person name="Wang C.C."/>
            <person name="Dunne R.L."/>
            <person name="Upcroft J.A."/>
            <person name="Upcroft P."/>
            <person name="White O."/>
            <person name="Salzberg S.L."/>
            <person name="Tang P."/>
            <person name="Chiu C.-H."/>
            <person name="Lee Y.-S."/>
            <person name="Embley T.M."/>
            <person name="Coombs G.H."/>
            <person name="Mottram J.C."/>
            <person name="Tachezy J."/>
            <person name="Fraser-Liggett C.M."/>
            <person name="Johnson P.J."/>
        </authorList>
    </citation>
    <scope>NUCLEOTIDE SEQUENCE [LARGE SCALE GENOMIC DNA]</scope>
    <source>
        <strain evidence="1">G3</strain>
    </source>
</reference>
<dbReference type="VEuPathDB" id="TrichDB:TVAG_168380"/>
<dbReference type="Proteomes" id="UP000001542">
    <property type="component" value="Unassembled WGS sequence"/>
</dbReference>
<dbReference type="AlphaFoldDB" id="A2F2E1"/>
<accession>A2F2E1</accession>
<protein>
    <submittedName>
        <fullName evidence="1">Uncharacterized protein</fullName>
    </submittedName>
</protein>
<dbReference type="InParanoid" id="A2F2E1"/>
<keyword evidence="2" id="KW-1185">Reference proteome</keyword>